<comment type="caution">
    <text evidence="2">The sequence shown here is derived from an EMBL/GenBank/DDBJ whole genome shotgun (WGS) entry which is preliminary data.</text>
</comment>
<protein>
    <submittedName>
        <fullName evidence="2">Uncharacterized protein</fullName>
    </submittedName>
</protein>
<reference evidence="2 3" key="1">
    <citation type="submission" date="2015-12" db="EMBL/GenBank/DDBJ databases">
        <title>Haloprofundus marisrubri gen. nov., sp. nov., an extremely halophilic archaeon isolated from the Discovery deep brine-seawater interface in the Red Sea.</title>
        <authorList>
            <person name="Zhang G."/>
            <person name="Stingl U."/>
            <person name="Rashid M."/>
        </authorList>
    </citation>
    <scope>NUCLEOTIDE SEQUENCE [LARGE SCALE GENOMIC DNA]</scope>
    <source>
        <strain evidence="2 3">SB9</strain>
    </source>
</reference>
<dbReference type="RefSeq" id="WP_058582633.1">
    <property type="nucleotide sequence ID" value="NZ_LOPU01000029.1"/>
</dbReference>
<dbReference type="AlphaFoldDB" id="A0A0W1R841"/>
<gene>
    <name evidence="2" type="ORF">AUR64_17055</name>
</gene>
<evidence type="ECO:0000256" key="1">
    <source>
        <dbReference type="SAM" id="Phobius"/>
    </source>
</evidence>
<evidence type="ECO:0000313" key="3">
    <source>
        <dbReference type="Proteomes" id="UP000054387"/>
    </source>
</evidence>
<keyword evidence="1" id="KW-0472">Membrane</keyword>
<dbReference type="STRING" id="1514971.AUR64_17055"/>
<dbReference type="EMBL" id="LOPU01000029">
    <property type="protein sequence ID" value="KTG09481.1"/>
    <property type="molecule type" value="Genomic_DNA"/>
</dbReference>
<evidence type="ECO:0000313" key="2">
    <source>
        <dbReference type="EMBL" id="KTG09481.1"/>
    </source>
</evidence>
<accession>A0A0W1R841</accession>
<sequence>MSSHTNPSSSDSDDSSGRLGRLFAPKAFLLALALSFVGVFLGGLVPFVGAIPGVSLILRALGLFAAAFVVGLVADEPRYVEVALAGALVGVFSVLLSTLGAFLPVAVNVVSEYGVQLGGVGAAVGASVTLVGHYFGRDLRDGVTREI</sequence>
<keyword evidence="3" id="KW-1185">Reference proteome</keyword>
<dbReference type="Proteomes" id="UP000054387">
    <property type="component" value="Unassembled WGS sequence"/>
</dbReference>
<keyword evidence="1" id="KW-0812">Transmembrane</keyword>
<name>A0A0W1R841_9EURY</name>
<keyword evidence="1" id="KW-1133">Transmembrane helix</keyword>
<feature type="transmembrane region" description="Helical" evidence="1">
    <location>
        <begin position="82"/>
        <end position="107"/>
    </location>
</feature>
<feature type="transmembrane region" description="Helical" evidence="1">
    <location>
        <begin position="27"/>
        <end position="50"/>
    </location>
</feature>
<proteinExistence type="predicted"/>
<organism evidence="2 3">
    <name type="scientific">Haloprofundus marisrubri</name>
    <dbReference type="NCBI Taxonomy" id="1514971"/>
    <lineage>
        <taxon>Archaea</taxon>
        <taxon>Methanobacteriati</taxon>
        <taxon>Methanobacteriota</taxon>
        <taxon>Stenosarchaea group</taxon>
        <taxon>Halobacteria</taxon>
        <taxon>Halobacteriales</taxon>
        <taxon>Haloferacaceae</taxon>
        <taxon>Haloprofundus</taxon>
    </lineage>
</organism>
<feature type="transmembrane region" description="Helical" evidence="1">
    <location>
        <begin position="56"/>
        <end position="75"/>
    </location>
</feature>
<feature type="transmembrane region" description="Helical" evidence="1">
    <location>
        <begin position="113"/>
        <end position="135"/>
    </location>
</feature>